<name>A0AAV4F671_9GAST</name>
<dbReference type="EMBL" id="BMAT01011183">
    <property type="protein sequence ID" value="GFR68193.1"/>
    <property type="molecule type" value="Genomic_DNA"/>
</dbReference>
<proteinExistence type="predicted"/>
<protein>
    <submittedName>
        <fullName evidence="1">Vitamin B12-dependent ribonucleotide reductase</fullName>
    </submittedName>
</protein>
<dbReference type="Proteomes" id="UP000762676">
    <property type="component" value="Unassembled WGS sequence"/>
</dbReference>
<evidence type="ECO:0000313" key="1">
    <source>
        <dbReference type="EMBL" id="GFR68193.1"/>
    </source>
</evidence>
<reference evidence="1 2" key="1">
    <citation type="journal article" date="2021" name="Elife">
        <title>Chloroplast acquisition without the gene transfer in kleptoplastic sea slugs, Plakobranchus ocellatus.</title>
        <authorList>
            <person name="Maeda T."/>
            <person name="Takahashi S."/>
            <person name="Yoshida T."/>
            <person name="Shimamura S."/>
            <person name="Takaki Y."/>
            <person name="Nagai Y."/>
            <person name="Toyoda A."/>
            <person name="Suzuki Y."/>
            <person name="Arimoto A."/>
            <person name="Ishii H."/>
            <person name="Satoh N."/>
            <person name="Nishiyama T."/>
            <person name="Hasebe M."/>
            <person name="Maruyama T."/>
            <person name="Minagawa J."/>
            <person name="Obokata J."/>
            <person name="Shigenobu S."/>
        </authorList>
    </citation>
    <scope>NUCLEOTIDE SEQUENCE [LARGE SCALE GENOMIC DNA]</scope>
</reference>
<comment type="caution">
    <text evidence="1">The sequence shown here is derived from an EMBL/GenBank/DDBJ whole genome shotgun (WGS) entry which is preliminary data.</text>
</comment>
<sequence>MLVHQCGGSFLPQSNSTCCHDNNSGNHSTSNSPAEDRGRVISYFNSLKSKDEQDALLASFISAHPVERRRNRKENLEQAEFHKSSYKYHFNVLRDGQSSRVDVCMKGFTSMFGVTENRIRRIRDSILVTGLLPKDMRGHHAYRPHAMTDEERGLIVSYIQSFRGRVSHYSRKKTRKVYLPEDLNISKMHAMFMEKQHPNVKCSYDSYRDSFNNKFNISFGHPRKDTCTTCDKLKVKLDSLNSKLNQTSLNTLTDFQRRKDRITATLELHQRKGEVLYELKKASRIEAQNN</sequence>
<organism evidence="1 2">
    <name type="scientific">Elysia marginata</name>
    <dbReference type="NCBI Taxonomy" id="1093978"/>
    <lineage>
        <taxon>Eukaryota</taxon>
        <taxon>Metazoa</taxon>
        <taxon>Spiralia</taxon>
        <taxon>Lophotrochozoa</taxon>
        <taxon>Mollusca</taxon>
        <taxon>Gastropoda</taxon>
        <taxon>Heterobranchia</taxon>
        <taxon>Euthyneura</taxon>
        <taxon>Panpulmonata</taxon>
        <taxon>Sacoglossa</taxon>
        <taxon>Placobranchoidea</taxon>
        <taxon>Plakobranchidae</taxon>
        <taxon>Elysia</taxon>
    </lineage>
</organism>
<evidence type="ECO:0000313" key="2">
    <source>
        <dbReference type="Proteomes" id="UP000762676"/>
    </source>
</evidence>
<accession>A0AAV4F671</accession>
<dbReference type="PANTHER" id="PTHR10773:SF19">
    <property type="match status" value="1"/>
</dbReference>
<keyword evidence="2" id="KW-1185">Reference proteome</keyword>
<dbReference type="AlphaFoldDB" id="A0AAV4F671"/>
<dbReference type="PANTHER" id="PTHR10773">
    <property type="entry name" value="DNA-DIRECTED RNA POLYMERASES I, II, AND III SUBUNIT RPABC2"/>
    <property type="match status" value="1"/>
</dbReference>
<gene>
    <name evidence="1" type="ORF">ElyMa_005602300</name>
</gene>